<dbReference type="InterPro" id="IPR007236">
    <property type="entry name" value="SlyX"/>
</dbReference>
<dbReference type="Pfam" id="PF04102">
    <property type="entry name" value="SlyX"/>
    <property type="match status" value="1"/>
</dbReference>
<sequence>MSTENFTRAELERLQTEQAYQSETVRALNDALAAQQMQLIELRHHVRLLEARLREVLAGSEPDGDAGENSAEPPPPHY</sequence>
<dbReference type="PANTHER" id="PTHR36508:SF1">
    <property type="entry name" value="PROTEIN SLYX"/>
    <property type="match status" value="1"/>
</dbReference>
<organism evidence="2 3">
    <name type="scientific">Chromatocurvus halotolerans</name>
    <dbReference type="NCBI Taxonomy" id="1132028"/>
    <lineage>
        <taxon>Bacteria</taxon>
        <taxon>Pseudomonadati</taxon>
        <taxon>Pseudomonadota</taxon>
        <taxon>Gammaproteobacteria</taxon>
        <taxon>Cellvibrionales</taxon>
        <taxon>Halieaceae</taxon>
        <taxon>Chromatocurvus</taxon>
    </lineage>
</organism>
<evidence type="ECO:0000313" key="2">
    <source>
        <dbReference type="EMBL" id="TCO75646.1"/>
    </source>
</evidence>
<dbReference type="PANTHER" id="PTHR36508">
    <property type="entry name" value="PROTEIN SLYX"/>
    <property type="match status" value="1"/>
</dbReference>
<evidence type="ECO:0000313" key="3">
    <source>
        <dbReference type="Proteomes" id="UP000294980"/>
    </source>
</evidence>
<name>A0A4R2KWM0_9GAMM</name>
<dbReference type="AlphaFoldDB" id="A0A4R2KWM0"/>
<comment type="caution">
    <text evidence="2">The sequence shown here is derived from an EMBL/GenBank/DDBJ whole genome shotgun (WGS) entry which is preliminary data.</text>
</comment>
<dbReference type="EMBL" id="SLWX01000007">
    <property type="protein sequence ID" value="TCO75646.1"/>
    <property type="molecule type" value="Genomic_DNA"/>
</dbReference>
<dbReference type="RefSeq" id="WP_117317684.1">
    <property type="nucleotide sequence ID" value="NZ_QQSW01000009.1"/>
</dbReference>
<feature type="region of interest" description="Disordered" evidence="1">
    <location>
        <begin position="58"/>
        <end position="78"/>
    </location>
</feature>
<reference evidence="2 3" key="1">
    <citation type="submission" date="2019-03" db="EMBL/GenBank/DDBJ databases">
        <title>Genomic Encyclopedia of Type Strains, Phase IV (KMG-IV): sequencing the most valuable type-strain genomes for metagenomic binning, comparative biology and taxonomic classification.</title>
        <authorList>
            <person name="Goeker M."/>
        </authorList>
    </citation>
    <scope>NUCLEOTIDE SEQUENCE [LARGE SCALE GENOMIC DNA]</scope>
    <source>
        <strain evidence="2 3">DSM 23344</strain>
    </source>
</reference>
<dbReference type="Proteomes" id="UP000294980">
    <property type="component" value="Unassembled WGS sequence"/>
</dbReference>
<proteinExistence type="predicted"/>
<protein>
    <submittedName>
        <fullName evidence="2">SlyX protein</fullName>
    </submittedName>
</protein>
<keyword evidence="3" id="KW-1185">Reference proteome</keyword>
<accession>A0A4R2KWM0</accession>
<evidence type="ECO:0000256" key="1">
    <source>
        <dbReference type="SAM" id="MobiDB-lite"/>
    </source>
</evidence>
<gene>
    <name evidence="2" type="ORF">EV688_10764</name>
</gene>